<evidence type="ECO:0000313" key="2">
    <source>
        <dbReference type="WBParaSite" id="JU765_v2.g18153.t1"/>
    </source>
</evidence>
<proteinExistence type="predicted"/>
<evidence type="ECO:0000313" key="1">
    <source>
        <dbReference type="Proteomes" id="UP000887576"/>
    </source>
</evidence>
<dbReference type="Proteomes" id="UP000887576">
    <property type="component" value="Unplaced"/>
</dbReference>
<sequence>MQKIAEFQAETQENEETQSGESLVGILLNKFGQLALENSKDLSERTSNCFSPRISAEFQENKYTPKVSKFRQFFEQLSRQNSLTETSSLKLQTSKWKDWNYKKPQEMRQSSETCVVPKTMSTVAVQTGVSIRRTRSESRIPTLIASPPCVQKYIQKRKEKLVKTDSSKAKGTPQSAKINFLLSTLEKTTPLQDGPKYASNIIISGRRLRTPGSGKDCRMKPVENPDSETPKMTYRYLRDTVSSRTRTAMKTRISPSKTNIFE</sequence>
<name>A0AC34QNQ8_9BILA</name>
<protein>
    <submittedName>
        <fullName evidence="2">Uncharacterized protein</fullName>
    </submittedName>
</protein>
<dbReference type="WBParaSite" id="JU765_v2.g18153.t1">
    <property type="protein sequence ID" value="JU765_v2.g18153.t1"/>
    <property type="gene ID" value="JU765_v2.g18153"/>
</dbReference>
<reference evidence="2" key="1">
    <citation type="submission" date="2022-11" db="UniProtKB">
        <authorList>
            <consortium name="WormBaseParasite"/>
        </authorList>
    </citation>
    <scope>IDENTIFICATION</scope>
</reference>
<accession>A0AC34QNQ8</accession>
<organism evidence="1 2">
    <name type="scientific">Panagrolaimus sp. JU765</name>
    <dbReference type="NCBI Taxonomy" id="591449"/>
    <lineage>
        <taxon>Eukaryota</taxon>
        <taxon>Metazoa</taxon>
        <taxon>Ecdysozoa</taxon>
        <taxon>Nematoda</taxon>
        <taxon>Chromadorea</taxon>
        <taxon>Rhabditida</taxon>
        <taxon>Tylenchina</taxon>
        <taxon>Panagrolaimomorpha</taxon>
        <taxon>Panagrolaimoidea</taxon>
        <taxon>Panagrolaimidae</taxon>
        <taxon>Panagrolaimus</taxon>
    </lineage>
</organism>